<feature type="region of interest" description="Disordered" evidence="1">
    <location>
        <begin position="1"/>
        <end position="20"/>
    </location>
</feature>
<sequence length="60" mass="6767">MKKQSITKPPPQKEPLCGDKVLNNHYPLKFELSDARGGELNSHKWINGDAEKTLIAPRLL</sequence>
<accession>A0A2Z6NIU5</accession>
<keyword evidence="3" id="KW-1185">Reference proteome</keyword>
<dbReference type="EMBL" id="DF973402">
    <property type="protein sequence ID" value="GAU29647.1"/>
    <property type="molecule type" value="Genomic_DNA"/>
</dbReference>
<protein>
    <submittedName>
        <fullName evidence="2">Uncharacterized protein</fullName>
    </submittedName>
</protein>
<dbReference type="AlphaFoldDB" id="A0A2Z6NIU5"/>
<gene>
    <name evidence="2" type="ORF">TSUD_52990</name>
</gene>
<name>A0A2Z6NIU5_TRISU</name>
<proteinExistence type="predicted"/>
<reference evidence="3" key="1">
    <citation type="journal article" date="2017" name="Front. Plant Sci.">
        <title>Climate Clever Clovers: New Paradigm to Reduce the Environmental Footprint of Ruminants by Breeding Low Methanogenic Forages Utilizing Haplotype Variation.</title>
        <authorList>
            <person name="Kaur P."/>
            <person name="Appels R."/>
            <person name="Bayer P.E."/>
            <person name="Keeble-Gagnere G."/>
            <person name="Wang J."/>
            <person name="Hirakawa H."/>
            <person name="Shirasawa K."/>
            <person name="Vercoe P."/>
            <person name="Stefanova K."/>
            <person name="Durmic Z."/>
            <person name="Nichols P."/>
            <person name="Revell C."/>
            <person name="Isobe S.N."/>
            <person name="Edwards D."/>
            <person name="Erskine W."/>
        </authorList>
    </citation>
    <scope>NUCLEOTIDE SEQUENCE [LARGE SCALE GENOMIC DNA]</scope>
    <source>
        <strain evidence="3">cv. Daliak</strain>
    </source>
</reference>
<evidence type="ECO:0000256" key="1">
    <source>
        <dbReference type="SAM" id="MobiDB-lite"/>
    </source>
</evidence>
<evidence type="ECO:0000313" key="2">
    <source>
        <dbReference type="EMBL" id="GAU29647.1"/>
    </source>
</evidence>
<evidence type="ECO:0000313" key="3">
    <source>
        <dbReference type="Proteomes" id="UP000242715"/>
    </source>
</evidence>
<dbReference type="Proteomes" id="UP000242715">
    <property type="component" value="Unassembled WGS sequence"/>
</dbReference>
<organism evidence="2 3">
    <name type="scientific">Trifolium subterraneum</name>
    <name type="common">Subterranean clover</name>
    <dbReference type="NCBI Taxonomy" id="3900"/>
    <lineage>
        <taxon>Eukaryota</taxon>
        <taxon>Viridiplantae</taxon>
        <taxon>Streptophyta</taxon>
        <taxon>Embryophyta</taxon>
        <taxon>Tracheophyta</taxon>
        <taxon>Spermatophyta</taxon>
        <taxon>Magnoliopsida</taxon>
        <taxon>eudicotyledons</taxon>
        <taxon>Gunneridae</taxon>
        <taxon>Pentapetalae</taxon>
        <taxon>rosids</taxon>
        <taxon>fabids</taxon>
        <taxon>Fabales</taxon>
        <taxon>Fabaceae</taxon>
        <taxon>Papilionoideae</taxon>
        <taxon>50 kb inversion clade</taxon>
        <taxon>NPAAA clade</taxon>
        <taxon>Hologalegina</taxon>
        <taxon>IRL clade</taxon>
        <taxon>Trifolieae</taxon>
        <taxon>Trifolium</taxon>
    </lineage>
</organism>